<evidence type="ECO:0000256" key="1">
    <source>
        <dbReference type="SAM" id="Phobius"/>
    </source>
</evidence>
<protein>
    <submittedName>
        <fullName evidence="2">Uncharacterized protein</fullName>
    </submittedName>
</protein>
<organism evidence="2">
    <name type="scientific">marine sediment metagenome</name>
    <dbReference type="NCBI Taxonomy" id="412755"/>
    <lineage>
        <taxon>unclassified sequences</taxon>
        <taxon>metagenomes</taxon>
        <taxon>ecological metagenomes</taxon>
    </lineage>
</organism>
<dbReference type="EMBL" id="LAZR01025655">
    <property type="protein sequence ID" value="KKL71223.1"/>
    <property type="molecule type" value="Genomic_DNA"/>
</dbReference>
<feature type="transmembrane region" description="Helical" evidence="1">
    <location>
        <begin position="64"/>
        <end position="82"/>
    </location>
</feature>
<proteinExistence type="predicted"/>
<comment type="caution">
    <text evidence="2">The sequence shown here is derived from an EMBL/GenBank/DDBJ whole genome shotgun (WGS) entry which is preliminary data.</text>
</comment>
<evidence type="ECO:0000313" key="2">
    <source>
        <dbReference type="EMBL" id="KKL71223.1"/>
    </source>
</evidence>
<name>A0A0F9EAY1_9ZZZZ</name>
<gene>
    <name evidence="2" type="ORF">LCGC14_2097030</name>
</gene>
<sequence>MKTNNEPNIVMGWWTYHFIRVIKSVVNFLKRIGTFIRPYITPIFIIAALIIGAWLLIDAGMSRVVARALGLGLFVLFFWGLSKAGPWLRKFE</sequence>
<keyword evidence="1" id="KW-1133">Transmembrane helix</keyword>
<accession>A0A0F9EAY1</accession>
<feature type="transmembrane region" description="Helical" evidence="1">
    <location>
        <begin position="39"/>
        <end position="57"/>
    </location>
</feature>
<keyword evidence="1" id="KW-0812">Transmembrane</keyword>
<dbReference type="AlphaFoldDB" id="A0A0F9EAY1"/>
<keyword evidence="1" id="KW-0472">Membrane</keyword>
<reference evidence="2" key="1">
    <citation type="journal article" date="2015" name="Nature">
        <title>Complex archaea that bridge the gap between prokaryotes and eukaryotes.</title>
        <authorList>
            <person name="Spang A."/>
            <person name="Saw J.H."/>
            <person name="Jorgensen S.L."/>
            <person name="Zaremba-Niedzwiedzka K."/>
            <person name="Martijn J."/>
            <person name="Lind A.E."/>
            <person name="van Eijk R."/>
            <person name="Schleper C."/>
            <person name="Guy L."/>
            <person name="Ettema T.J."/>
        </authorList>
    </citation>
    <scope>NUCLEOTIDE SEQUENCE</scope>
</reference>